<organism evidence="2 3">
    <name type="scientific">Catonella massiliensis</name>
    <dbReference type="NCBI Taxonomy" id="2799636"/>
    <lineage>
        <taxon>Bacteria</taxon>
        <taxon>Bacillati</taxon>
        <taxon>Bacillota</taxon>
        <taxon>Clostridia</taxon>
        <taxon>Lachnospirales</taxon>
        <taxon>Lachnospiraceae</taxon>
        <taxon>Catonella</taxon>
    </lineage>
</organism>
<dbReference type="EMBL" id="JAEPRJ010000001">
    <property type="protein sequence ID" value="MBK5898352.1"/>
    <property type="molecule type" value="Genomic_DNA"/>
</dbReference>
<reference evidence="2 3" key="1">
    <citation type="submission" date="2021-01" db="EMBL/GenBank/DDBJ databases">
        <title>Isolation and description of Catonella massiliensis sp. nov., a novel Catonella species, isolated from a stable periodontitis subject.</title>
        <authorList>
            <person name="Antezack A."/>
            <person name="Boxberger M."/>
            <person name="La Scola B."/>
            <person name="Monnet-Corti V."/>
        </authorList>
    </citation>
    <scope>NUCLEOTIDE SEQUENCE [LARGE SCALE GENOMIC DNA]</scope>
    <source>
        <strain evidence="2 3">Marseille-Q4567</strain>
    </source>
</reference>
<sequence length="318" mass="36242">MEEILKEILHIPVKEKAFDGENKLPLLLLGLYDIKVFMIGKKSVYMIQPKEHVSLPQLKKHFAKLKMLLGEDCILYADKYTQYGIFRLIELNIPFIFGNNNIYLPNLGIRIHDKPKAKLPDVKQFSPFTQKLVLMALYCGWKTISGKEIAEFLKVSRMTVNRALIELEALSLPLTEIKGKTKYFKNDFSKKELFGVCEEYLVSPVKKTVKLKHIPDYTFVKSGGSAIAEYSLLGESAYPVFAIDREGYSKLEIKQEEIVAKGEEPACIIQIHRYLIDKNGVVDPISAILSMSSSELEDARVEQAIEETKEGVFNGRWT</sequence>
<dbReference type="InterPro" id="IPR013196">
    <property type="entry name" value="HTH_11"/>
</dbReference>
<protein>
    <submittedName>
        <fullName evidence="2">HTH domain-containing protein</fullName>
    </submittedName>
</protein>
<gene>
    <name evidence="2" type="ORF">JJN12_11265</name>
</gene>
<keyword evidence="3" id="KW-1185">Reference proteome</keyword>
<accession>A0ABS1J2Q7</accession>
<feature type="domain" description="Helix-turn-helix type 11" evidence="1">
    <location>
        <begin position="142"/>
        <end position="180"/>
    </location>
</feature>
<name>A0ABS1J2Q7_9FIRM</name>
<evidence type="ECO:0000313" key="3">
    <source>
        <dbReference type="Proteomes" id="UP000604730"/>
    </source>
</evidence>
<comment type="caution">
    <text evidence="2">The sequence shown here is derived from an EMBL/GenBank/DDBJ whole genome shotgun (WGS) entry which is preliminary data.</text>
</comment>
<dbReference type="Pfam" id="PF08279">
    <property type="entry name" value="HTH_11"/>
    <property type="match status" value="1"/>
</dbReference>
<dbReference type="SUPFAM" id="SSF46785">
    <property type="entry name" value="Winged helix' DNA-binding domain"/>
    <property type="match status" value="1"/>
</dbReference>
<dbReference type="RefSeq" id="WP_208429778.1">
    <property type="nucleotide sequence ID" value="NZ_JAEPRJ010000001.1"/>
</dbReference>
<evidence type="ECO:0000259" key="1">
    <source>
        <dbReference type="Pfam" id="PF08279"/>
    </source>
</evidence>
<dbReference type="InterPro" id="IPR036390">
    <property type="entry name" value="WH_DNA-bd_sf"/>
</dbReference>
<proteinExistence type="predicted"/>
<evidence type="ECO:0000313" key="2">
    <source>
        <dbReference type="EMBL" id="MBK5898352.1"/>
    </source>
</evidence>
<dbReference type="Proteomes" id="UP000604730">
    <property type="component" value="Unassembled WGS sequence"/>
</dbReference>